<dbReference type="PANTHER" id="PTHR30093:SF47">
    <property type="entry name" value="TYPE IV PILUS NON-CORE MINOR PILIN PILE"/>
    <property type="match status" value="1"/>
</dbReference>
<evidence type="ECO:0000256" key="1">
    <source>
        <dbReference type="ARBA" id="ARBA00022481"/>
    </source>
</evidence>
<evidence type="ECO:0000256" key="3">
    <source>
        <dbReference type="SAM" id="Phobius"/>
    </source>
</evidence>
<evidence type="ECO:0000313" key="4">
    <source>
        <dbReference type="EMBL" id="ABE50677.1"/>
    </source>
</evidence>
<dbReference type="InterPro" id="IPR045584">
    <property type="entry name" value="Pilin-like"/>
</dbReference>
<dbReference type="KEGG" id="mfa:Mfla_2412"/>
<keyword evidence="1" id="KW-0488">Methylation</keyword>
<dbReference type="Gene3D" id="3.30.700.10">
    <property type="entry name" value="Glycoprotein, Type 4 Pilin"/>
    <property type="match status" value="1"/>
</dbReference>
<dbReference type="RefSeq" id="WP_011480630.1">
    <property type="nucleotide sequence ID" value="NC_007947.1"/>
</dbReference>
<dbReference type="GO" id="GO:0015627">
    <property type="term" value="C:type II protein secretion system complex"/>
    <property type="evidence" value="ECO:0007669"/>
    <property type="project" value="InterPro"/>
</dbReference>
<dbReference type="Proteomes" id="UP000002440">
    <property type="component" value="Chromosome"/>
</dbReference>
<gene>
    <name evidence="4" type="ordered locus">Mfla_2412</name>
</gene>
<name>Q1GYL0_METFK</name>
<keyword evidence="3" id="KW-0472">Membrane</keyword>
<dbReference type="Pfam" id="PF07963">
    <property type="entry name" value="N_methyl"/>
    <property type="match status" value="1"/>
</dbReference>
<sequence>MKRSLFRGFTLVELLVVMAILMLLITIAAPRYFNGVERAKEAALKQTLVVVRDAIDKFHADNARYPDSLEELAERKYIRAVPVDPITESSETWELVAPEEDMPGGLYDLRSGAEGQASDGSLYAEW</sequence>
<dbReference type="GO" id="GO:0015628">
    <property type="term" value="P:protein secretion by the type II secretion system"/>
    <property type="evidence" value="ECO:0007669"/>
    <property type="project" value="InterPro"/>
</dbReference>
<dbReference type="OrthoDB" id="9795612at2"/>
<feature type="region of interest" description="Disordered" evidence="2">
    <location>
        <begin position="107"/>
        <end position="126"/>
    </location>
</feature>
<dbReference type="InterPro" id="IPR000983">
    <property type="entry name" value="Bac_GSPG_pilin"/>
</dbReference>
<accession>Q1GYL0</accession>
<feature type="transmembrane region" description="Helical" evidence="3">
    <location>
        <begin position="12"/>
        <end position="33"/>
    </location>
</feature>
<proteinExistence type="predicted"/>
<organism evidence="4 5">
    <name type="scientific">Methylobacillus flagellatus (strain ATCC 51484 / DSM 6875 / VKM B-1610 / KT)</name>
    <dbReference type="NCBI Taxonomy" id="265072"/>
    <lineage>
        <taxon>Bacteria</taxon>
        <taxon>Pseudomonadati</taxon>
        <taxon>Pseudomonadota</taxon>
        <taxon>Betaproteobacteria</taxon>
        <taxon>Nitrosomonadales</taxon>
        <taxon>Methylophilaceae</taxon>
        <taxon>Methylobacillus</taxon>
    </lineage>
</organism>
<evidence type="ECO:0000313" key="5">
    <source>
        <dbReference type="Proteomes" id="UP000002440"/>
    </source>
</evidence>
<keyword evidence="3" id="KW-0812">Transmembrane</keyword>
<protein>
    <submittedName>
        <fullName evidence="4">Methylation</fullName>
    </submittedName>
</protein>
<dbReference type="NCBIfam" id="TIGR02532">
    <property type="entry name" value="IV_pilin_GFxxxE"/>
    <property type="match status" value="1"/>
</dbReference>
<dbReference type="PANTHER" id="PTHR30093">
    <property type="entry name" value="GENERAL SECRETION PATHWAY PROTEIN G"/>
    <property type="match status" value="1"/>
</dbReference>
<evidence type="ECO:0000256" key="2">
    <source>
        <dbReference type="SAM" id="MobiDB-lite"/>
    </source>
</evidence>
<keyword evidence="3" id="KW-1133">Transmembrane helix</keyword>
<reference evidence="4 5" key="1">
    <citation type="submission" date="2006-03" db="EMBL/GenBank/DDBJ databases">
        <title>Complete sequence of Methylobacillus flagellatus KT.</title>
        <authorList>
            <consortium name="US DOE Joint Genome Institute"/>
            <person name="Copeland A."/>
            <person name="Lucas S."/>
            <person name="Lapidus A."/>
            <person name="Barry K."/>
            <person name="Detter J.C."/>
            <person name="Glavina del Rio T."/>
            <person name="Hammon N."/>
            <person name="Israni S."/>
            <person name="Dalin E."/>
            <person name="Tice H."/>
            <person name="Pitluck S."/>
            <person name="Brettin T."/>
            <person name="Bruce D."/>
            <person name="Han C."/>
            <person name="Tapia R."/>
            <person name="Saunders E."/>
            <person name="Gilna P."/>
            <person name="Schmutz J."/>
            <person name="Larimer F."/>
            <person name="Land M."/>
            <person name="Kyrpides N."/>
            <person name="Anderson I."/>
            <person name="Richardson P."/>
        </authorList>
    </citation>
    <scope>NUCLEOTIDE SEQUENCE [LARGE SCALE GENOMIC DNA]</scope>
    <source>
        <strain evidence="5">KT / ATCC 51484 / DSM 6875</strain>
    </source>
</reference>
<dbReference type="AlphaFoldDB" id="Q1GYL0"/>
<dbReference type="PRINTS" id="PR00813">
    <property type="entry name" value="BCTERIALGSPG"/>
</dbReference>
<dbReference type="STRING" id="265072.Mfla_2412"/>
<dbReference type="eggNOG" id="COG2165">
    <property type="taxonomic scope" value="Bacteria"/>
</dbReference>
<dbReference type="EMBL" id="CP000284">
    <property type="protein sequence ID" value="ABE50677.1"/>
    <property type="molecule type" value="Genomic_DNA"/>
</dbReference>
<dbReference type="InterPro" id="IPR012902">
    <property type="entry name" value="N_methyl_site"/>
</dbReference>
<dbReference type="HOGENOM" id="CLU_091705_7_2_4"/>
<dbReference type="SUPFAM" id="SSF54523">
    <property type="entry name" value="Pili subunits"/>
    <property type="match status" value="1"/>
</dbReference>
<dbReference type="PROSITE" id="PS00409">
    <property type="entry name" value="PROKAR_NTER_METHYL"/>
    <property type="match status" value="1"/>
</dbReference>
<keyword evidence="5" id="KW-1185">Reference proteome</keyword>